<sequence>MEELTRRNRKDEELIETIATAAAASLLIAILKRFLPFVFNQWKSASVVAGPPLLLFLLLHLIVASIVAISLHAPNSKAKLRCACRGHRSCRLGEERMADGRKRCSALVVGVAMKQSKKPKDEDMEEKEEQGNAEELNARVEAFIMEFRRKLRLDSFSSSFAGRVVRSSELTN</sequence>
<dbReference type="AlphaFoldDB" id="A0A835RJL4"/>
<feature type="transmembrane region" description="Helical" evidence="1">
    <location>
        <begin position="14"/>
        <end position="31"/>
    </location>
</feature>
<dbReference type="PANTHER" id="PTHR35997">
    <property type="entry name" value="COTTON FIBER PROTEIN-RELATED"/>
    <property type="match status" value="1"/>
</dbReference>
<evidence type="ECO:0000256" key="1">
    <source>
        <dbReference type="SAM" id="Phobius"/>
    </source>
</evidence>
<evidence type="ECO:0000313" key="2">
    <source>
        <dbReference type="EMBL" id="KAG0490141.1"/>
    </source>
</evidence>
<accession>A0A835RJL4</accession>
<dbReference type="PANTHER" id="PTHR35997:SF5">
    <property type="entry name" value="OS09G0539700 PROTEIN"/>
    <property type="match status" value="1"/>
</dbReference>
<keyword evidence="1" id="KW-0812">Transmembrane</keyword>
<dbReference type="Proteomes" id="UP000639772">
    <property type="component" value="Chromosome 3"/>
</dbReference>
<dbReference type="OrthoDB" id="787132at2759"/>
<organism evidence="2 3">
    <name type="scientific">Vanilla planifolia</name>
    <name type="common">Vanilla</name>
    <dbReference type="NCBI Taxonomy" id="51239"/>
    <lineage>
        <taxon>Eukaryota</taxon>
        <taxon>Viridiplantae</taxon>
        <taxon>Streptophyta</taxon>
        <taxon>Embryophyta</taxon>
        <taxon>Tracheophyta</taxon>
        <taxon>Spermatophyta</taxon>
        <taxon>Magnoliopsida</taxon>
        <taxon>Liliopsida</taxon>
        <taxon>Asparagales</taxon>
        <taxon>Orchidaceae</taxon>
        <taxon>Vanilloideae</taxon>
        <taxon>Vanilleae</taxon>
        <taxon>Vanilla</taxon>
    </lineage>
</organism>
<proteinExistence type="predicted"/>
<comment type="caution">
    <text evidence="2">The sequence shown here is derived from an EMBL/GenBank/DDBJ whole genome shotgun (WGS) entry which is preliminary data.</text>
</comment>
<keyword evidence="1" id="KW-0472">Membrane</keyword>
<evidence type="ECO:0000313" key="3">
    <source>
        <dbReference type="Proteomes" id="UP000639772"/>
    </source>
</evidence>
<keyword evidence="1" id="KW-1133">Transmembrane helix</keyword>
<feature type="transmembrane region" description="Helical" evidence="1">
    <location>
        <begin position="51"/>
        <end position="71"/>
    </location>
</feature>
<protein>
    <submittedName>
        <fullName evidence="2">Uncharacterized protein</fullName>
    </submittedName>
</protein>
<gene>
    <name evidence="2" type="ORF">HPP92_007004</name>
</gene>
<reference evidence="2 3" key="1">
    <citation type="journal article" date="2020" name="Nat. Food">
        <title>A phased Vanilla planifolia genome enables genetic improvement of flavour and production.</title>
        <authorList>
            <person name="Hasing T."/>
            <person name="Tang H."/>
            <person name="Brym M."/>
            <person name="Khazi F."/>
            <person name="Huang T."/>
            <person name="Chambers A.H."/>
        </authorList>
    </citation>
    <scope>NUCLEOTIDE SEQUENCE [LARGE SCALE GENOMIC DNA]</scope>
    <source>
        <tissue evidence="2">Leaf</tissue>
    </source>
</reference>
<name>A0A835RJL4_VANPL</name>
<dbReference type="EMBL" id="JADCNM010000003">
    <property type="protein sequence ID" value="KAG0490141.1"/>
    <property type="molecule type" value="Genomic_DNA"/>
</dbReference>